<proteinExistence type="inferred from homology"/>
<reference evidence="7 8" key="1">
    <citation type="submission" date="2020-04" db="EMBL/GenBank/DDBJ databases">
        <title>Marinobacter oceani sp. nov., isolated from marine solar saltern.</title>
        <authorList>
            <person name="Chen X.-Y."/>
        </authorList>
    </citation>
    <scope>NUCLEOTIDE SEQUENCE [LARGE SCALE GENOMIC DNA]</scope>
    <source>
        <strain evidence="7 8">W62</strain>
    </source>
</reference>
<dbReference type="PANTHER" id="PTHR30629">
    <property type="entry name" value="PROPHAGE INTEGRASE"/>
    <property type="match status" value="1"/>
</dbReference>
<dbReference type="InterPro" id="IPR053876">
    <property type="entry name" value="Phage_int_M"/>
</dbReference>
<sequence>MPKVVVEMGALQVKRLGHGTVKKPGGKNEVGAPCTALHAVGGVSGLYLYCRPPGENQISGARSWILRTMVGARRIDLGLGGFPEVTLAQARDKAREIKEKIRFEGYDPIAARRAARSALIAEQTRQKTFEDVARAYYQKKCFEFSGAQAKKQSRRLEQYLFEYCGPVIGKLLMADLEARHVIQVIEPIWFTRHSTAERIRAVIETVCDLVEGEGILKNNRNPARWKNNLDRHLPKPETVHTEEHQPTVGYKNLPRFWDLLLARDTIPAKALAFQILTAARPGEVRLTPSCLVRKTGAHRRQGCLASATPAEWCDFRESSGALPILGFAILCLLVGAIMVNSHFVLKLSLAFGRVLSKIIGLVAFSDV</sequence>
<dbReference type="Gene3D" id="1.10.150.130">
    <property type="match status" value="1"/>
</dbReference>
<keyword evidence="4" id="KW-1133">Transmembrane helix</keyword>
<dbReference type="GO" id="GO:0003677">
    <property type="term" value="F:DNA binding"/>
    <property type="evidence" value="ECO:0007669"/>
    <property type="project" value="UniProtKB-KW"/>
</dbReference>
<keyword evidence="3" id="KW-0238">DNA-binding</keyword>
<evidence type="ECO:0000259" key="6">
    <source>
        <dbReference type="Pfam" id="PF22022"/>
    </source>
</evidence>
<evidence type="ECO:0000313" key="7">
    <source>
        <dbReference type="EMBL" id="NMT62195.1"/>
    </source>
</evidence>
<evidence type="ECO:0000256" key="3">
    <source>
        <dbReference type="ARBA" id="ARBA00023125"/>
    </source>
</evidence>
<dbReference type="Pfam" id="PF22022">
    <property type="entry name" value="Phage_int_M"/>
    <property type="match status" value="1"/>
</dbReference>
<dbReference type="Proteomes" id="UP000567186">
    <property type="component" value="Unassembled WGS sequence"/>
</dbReference>
<keyword evidence="2" id="KW-0229">DNA integration</keyword>
<name>A0A7Y0NIQ3_9GAMM</name>
<keyword evidence="4" id="KW-0472">Membrane</keyword>
<dbReference type="EMBL" id="JABCKY010000001">
    <property type="protein sequence ID" value="NMT62195.1"/>
    <property type="molecule type" value="Genomic_DNA"/>
</dbReference>
<feature type="domain" description="Integrase DNA-binding" evidence="5">
    <location>
        <begin position="44"/>
        <end position="115"/>
    </location>
</feature>
<comment type="similarity">
    <text evidence="1">Belongs to the 'phage' integrase family.</text>
</comment>
<dbReference type="RefSeq" id="WP_168355007.1">
    <property type="nucleotide sequence ID" value="NZ_JABCKY010000001.1"/>
</dbReference>
<dbReference type="InterPro" id="IPR011010">
    <property type="entry name" value="DNA_brk_join_enz"/>
</dbReference>
<feature type="transmembrane region" description="Helical" evidence="4">
    <location>
        <begin position="324"/>
        <end position="345"/>
    </location>
</feature>
<evidence type="ECO:0000256" key="4">
    <source>
        <dbReference type="SAM" id="Phobius"/>
    </source>
</evidence>
<organism evidence="7 8">
    <name type="scientific">Marinobacter orientalis</name>
    <dbReference type="NCBI Taxonomy" id="1928859"/>
    <lineage>
        <taxon>Bacteria</taxon>
        <taxon>Pseudomonadati</taxon>
        <taxon>Pseudomonadota</taxon>
        <taxon>Gammaproteobacteria</taxon>
        <taxon>Pseudomonadales</taxon>
        <taxon>Marinobacteraceae</taxon>
        <taxon>Marinobacter</taxon>
    </lineage>
</organism>
<dbReference type="Pfam" id="PF13356">
    <property type="entry name" value="Arm-DNA-bind_3"/>
    <property type="match status" value="1"/>
</dbReference>
<evidence type="ECO:0000256" key="2">
    <source>
        <dbReference type="ARBA" id="ARBA00022908"/>
    </source>
</evidence>
<keyword evidence="8" id="KW-1185">Reference proteome</keyword>
<evidence type="ECO:0000256" key="1">
    <source>
        <dbReference type="ARBA" id="ARBA00008857"/>
    </source>
</evidence>
<keyword evidence="4" id="KW-0812">Transmembrane</keyword>
<dbReference type="Gene3D" id="3.30.160.390">
    <property type="entry name" value="Integrase, DNA-binding domain"/>
    <property type="match status" value="1"/>
</dbReference>
<dbReference type="GO" id="GO:0015074">
    <property type="term" value="P:DNA integration"/>
    <property type="evidence" value="ECO:0007669"/>
    <property type="project" value="UniProtKB-KW"/>
</dbReference>
<dbReference type="PANTHER" id="PTHR30629:SF2">
    <property type="entry name" value="PROPHAGE INTEGRASE INTS-RELATED"/>
    <property type="match status" value="1"/>
</dbReference>
<dbReference type="InterPro" id="IPR038488">
    <property type="entry name" value="Integrase_DNA-bd_sf"/>
</dbReference>
<dbReference type="InterPro" id="IPR010998">
    <property type="entry name" value="Integrase_recombinase_N"/>
</dbReference>
<protein>
    <submittedName>
        <fullName evidence="7">DUF4102 domain-containing protein</fullName>
    </submittedName>
</protein>
<dbReference type="SUPFAM" id="SSF56349">
    <property type="entry name" value="DNA breaking-rejoining enzymes"/>
    <property type="match status" value="1"/>
</dbReference>
<gene>
    <name evidence="7" type="ORF">HIU99_01165</name>
</gene>
<evidence type="ECO:0000259" key="5">
    <source>
        <dbReference type="Pfam" id="PF13356"/>
    </source>
</evidence>
<accession>A0A7Y0NIQ3</accession>
<evidence type="ECO:0000313" key="8">
    <source>
        <dbReference type="Proteomes" id="UP000567186"/>
    </source>
</evidence>
<dbReference type="AlphaFoldDB" id="A0A7Y0NIQ3"/>
<dbReference type="InterPro" id="IPR050808">
    <property type="entry name" value="Phage_Integrase"/>
</dbReference>
<comment type="caution">
    <text evidence="7">The sequence shown here is derived from an EMBL/GenBank/DDBJ whole genome shotgun (WGS) entry which is preliminary data.</text>
</comment>
<feature type="domain" description="Phage integrase central" evidence="6">
    <location>
        <begin position="129"/>
        <end position="227"/>
    </location>
</feature>
<dbReference type="InterPro" id="IPR025166">
    <property type="entry name" value="Integrase_DNA_bind_dom"/>
</dbReference>